<dbReference type="AlphaFoldDB" id="A0A1H6WPD7"/>
<evidence type="ECO:0008006" key="3">
    <source>
        <dbReference type="Google" id="ProtNLM"/>
    </source>
</evidence>
<dbReference type="OrthoDB" id="6006588at2"/>
<dbReference type="STRING" id="529704.SAMN02927913_2615"/>
<evidence type="ECO:0000313" key="1">
    <source>
        <dbReference type="EMBL" id="SEJ17646.1"/>
    </source>
</evidence>
<dbReference type="Proteomes" id="UP000199420">
    <property type="component" value="Unassembled WGS sequence"/>
</dbReference>
<sequence>MGWMMLESETISSVCRARCSDGAGHSGGPFPRYARSRVHSPRIVLVLFALACLQGPLHAQAAPFGGSVALTSQLVDRGLPITSTTPVLQAELRWDSPAGWSLGSAGASELHSPRLAEGMLHAAYSWPLSDTWQMQASLLYYAVPRRGRARPYRRAEADLAWIYRDVFTLNLAALRPLGSRDGHTNPAAEANLRWPLTGHLSLLAGVGVARFQRGSYGYYGERYSEYYRYGQAALAWSAGRWHVELDRIATRGAPPARRGSDGLSPWLVSVSWSF</sequence>
<proteinExistence type="predicted"/>
<protein>
    <recommendedName>
        <fullName evidence="3">Outer membrane protein</fullName>
    </recommendedName>
</protein>
<evidence type="ECO:0000313" key="2">
    <source>
        <dbReference type="Proteomes" id="UP000199420"/>
    </source>
</evidence>
<reference evidence="1 2" key="1">
    <citation type="submission" date="2016-10" db="EMBL/GenBank/DDBJ databases">
        <authorList>
            <person name="de Groot N.N."/>
        </authorList>
    </citation>
    <scope>NUCLEOTIDE SEQUENCE [LARGE SCALE GENOMIC DNA]</scope>
    <source>
        <strain evidence="1 2">DSM 26515</strain>
    </source>
</reference>
<organism evidence="1 2">
    <name type="scientific">Frateuria terrea</name>
    <dbReference type="NCBI Taxonomy" id="529704"/>
    <lineage>
        <taxon>Bacteria</taxon>
        <taxon>Pseudomonadati</taxon>
        <taxon>Pseudomonadota</taxon>
        <taxon>Gammaproteobacteria</taxon>
        <taxon>Lysobacterales</taxon>
        <taxon>Rhodanobacteraceae</taxon>
        <taxon>Frateuria</taxon>
    </lineage>
</organism>
<accession>A0A1H6WPD7</accession>
<dbReference type="RefSeq" id="WP_091337656.1">
    <property type="nucleotide sequence ID" value="NZ_FNYC01000005.1"/>
</dbReference>
<dbReference type="EMBL" id="FNYC01000005">
    <property type="protein sequence ID" value="SEJ17646.1"/>
    <property type="molecule type" value="Genomic_DNA"/>
</dbReference>
<gene>
    <name evidence="1" type="ORF">SAMN04487997_2638</name>
</gene>
<keyword evidence="2" id="KW-1185">Reference proteome</keyword>
<name>A0A1H6WPD7_9GAMM</name>